<evidence type="ECO:0000256" key="2">
    <source>
        <dbReference type="ARBA" id="ARBA00023125"/>
    </source>
</evidence>
<name>A0ABX0RIS5_9GAMM</name>
<dbReference type="SUPFAM" id="SSF47413">
    <property type="entry name" value="lambda repressor-like DNA-binding domains"/>
    <property type="match status" value="1"/>
</dbReference>
<dbReference type="Gene3D" id="1.10.260.40">
    <property type="entry name" value="lambda repressor-like DNA-binding domains"/>
    <property type="match status" value="1"/>
</dbReference>
<evidence type="ECO:0000259" key="4">
    <source>
        <dbReference type="PROSITE" id="PS50943"/>
    </source>
</evidence>
<dbReference type="PANTHER" id="PTHR36511">
    <property type="entry name" value="MERR FAMILY BACTERIAL REGULATORY PROTEIN"/>
    <property type="match status" value="1"/>
</dbReference>
<dbReference type="Proteomes" id="UP001515683">
    <property type="component" value="Unassembled WGS sequence"/>
</dbReference>
<dbReference type="CDD" id="cd00093">
    <property type="entry name" value="HTH_XRE"/>
    <property type="match status" value="1"/>
</dbReference>
<keyword evidence="2" id="KW-0238">DNA-binding</keyword>
<reference evidence="5 6" key="1">
    <citation type="journal article" date="2019" name="bioRxiv">
        <title>Bacteria contribute to plant secondary compound degradation in a generalist herbivore system.</title>
        <authorList>
            <person name="Francoeur C.B."/>
            <person name="Khadempour L."/>
            <person name="Moreira-Soto R.D."/>
            <person name="Gotting K."/>
            <person name="Book A.J."/>
            <person name="Pinto-Tomas A.A."/>
            <person name="Keefover-Ring K."/>
            <person name="Currie C.R."/>
        </authorList>
    </citation>
    <scope>NUCLEOTIDE SEQUENCE [LARGE SCALE GENOMIC DNA]</scope>
    <source>
        <strain evidence="5">Acro-835</strain>
    </source>
</reference>
<feature type="domain" description="HTH cro/C1-type" evidence="4">
    <location>
        <begin position="45"/>
        <end position="88"/>
    </location>
</feature>
<keyword evidence="6" id="KW-1185">Reference proteome</keyword>
<proteinExistence type="predicted"/>
<dbReference type="RefSeq" id="WP_167017803.1">
    <property type="nucleotide sequence ID" value="NZ_VWXF01000011.1"/>
</dbReference>
<keyword evidence="1" id="KW-0805">Transcription regulation</keyword>
<evidence type="ECO:0000256" key="1">
    <source>
        <dbReference type="ARBA" id="ARBA00023015"/>
    </source>
</evidence>
<sequence>MAERNIFDELMQGMNELAAHQSGKITLKTHKVTKREPVTLAPEDIRRVREKLNISQALFAHYLHTGETTYQNWEQGRARPNAQAVLLIRMVEQNPETLRTLASL</sequence>
<dbReference type="InterPro" id="IPR052359">
    <property type="entry name" value="HTH-type_reg/antitoxin"/>
</dbReference>
<comment type="caution">
    <text evidence="5">The sequence shown here is derived from an EMBL/GenBank/DDBJ whole genome shotgun (WGS) entry which is preliminary data.</text>
</comment>
<gene>
    <name evidence="5" type="ORF">F3J40_20990</name>
</gene>
<keyword evidence="3" id="KW-0804">Transcription</keyword>
<dbReference type="Pfam" id="PF15731">
    <property type="entry name" value="MqsA_antitoxin"/>
    <property type="match status" value="1"/>
</dbReference>
<accession>A0ABX0RIS5</accession>
<organism evidence="5 6">
    <name type="scientific">Candidatus Pantoea multigeneris</name>
    <dbReference type="NCBI Taxonomy" id="2608357"/>
    <lineage>
        <taxon>Bacteria</taxon>
        <taxon>Pseudomonadati</taxon>
        <taxon>Pseudomonadota</taxon>
        <taxon>Gammaproteobacteria</taxon>
        <taxon>Enterobacterales</taxon>
        <taxon>Erwiniaceae</taxon>
        <taxon>Pantoea</taxon>
    </lineage>
</organism>
<dbReference type="InterPro" id="IPR010982">
    <property type="entry name" value="Lambda_DNA-bd_dom_sf"/>
</dbReference>
<evidence type="ECO:0000313" key="5">
    <source>
        <dbReference type="EMBL" id="NIF24048.1"/>
    </source>
</evidence>
<protein>
    <submittedName>
        <fullName evidence="5">Helix-turn-helix domain-containing protein</fullName>
    </submittedName>
</protein>
<dbReference type="PANTHER" id="PTHR36511:SF3">
    <property type="entry name" value="ANTITOXIN HIGA-2"/>
    <property type="match status" value="1"/>
</dbReference>
<dbReference type="PROSITE" id="PS50943">
    <property type="entry name" value="HTH_CROC1"/>
    <property type="match status" value="1"/>
</dbReference>
<dbReference type="InterPro" id="IPR001387">
    <property type="entry name" value="Cro/C1-type_HTH"/>
</dbReference>
<evidence type="ECO:0000256" key="3">
    <source>
        <dbReference type="ARBA" id="ARBA00023163"/>
    </source>
</evidence>
<dbReference type="EMBL" id="VWXF01000011">
    <property type="protein sequence ID" value="NIF24048.1"/>
    <property type="molecule type" value="Genomic_DNA"/>
</dbReference>
<evidence type="ECO:0000313" key="6">
    <source>
        <dbReference type="Proteomes" id="UP001515683"/>
    </source>
</evidence>
<dbReference type="InterPro" id="IPR032758">
    <property type="entry name" value="MqsA/HigA-2"/>
</dbReference>